<keyword evidence="2" id="KW-1185">Reference proteome</keyword>
<dbReference type="RefSeq" id="WP_045312209.1">
    <property type="nucleotide sequence ID" value="NZ_JYJG01000095.1"/>
</dbReference>
<evidence type="ECO:0000313" key="2">
    <source>
        <dbReference type="Proteomes" id="UP000033393"/>
    </source>
</evidence>
<dbReference type="AlphaFoldDB" id="A0A0F0H5P8"/>
<reference evidence="1 2" key="1">
    <citation type="submission" date="2015-02" db="EMBL/GenBank/DDBJ databases">
        <authorList>
            <person name="Ju K.-S."/>
            <person name="Doroghazi J.R."/>
            <person name="Metcalf W."/>
        </authorList>
    </citation>
    <scope>NUCLEOTIDE SEQUENCE [LARGE SCALE GENOMIC DNA]</scope>
    <source>
        <strain evidence="1 2">NRRL B-16140</strain>
    </source>
</reference>
<organism evidence="1 2">
    <name type="scientific">Lentzea aerocolonigenes</name>
    <name type="common">Lechevalieria aerocolonigenes</name>
    <name type="synonym">Saccharothrix aerocolonigenes</name>
    <dbReference type="NCBI Taxonomy" id="68170"/>
    <lineage>
        <taxon>Bacteria</taxon>
        <taxon>Bacillati</taxon>
        <taxon>Actinomycetota</taxon>
        <taxon>Actinomycetes</taxon>
        <taxon>Pseudonocardiales</taxon>
        <taxon>Pseudonocardiaceae</taxon>
        <taxon>Lentzea</taxon>
    </lineage>
</organism>
<sequence>MLGATAWRDAESSFSGKQGDVVTVRTDTVVGEARTFNRSANQPIVVDDVKEVGVDVRLNTYLYKGINLPDEQLTLNVRDFTTQIATPQAKSVARGVESLLAAQMNALTSSITLKADGTDVHTMLIEARKRLNKAGVPVEDRFFAVSAEVEAMILNDPRNKLIPVDVSGSPAALRDAIIGKLYGFVVVPTNYLADGSAVAYHRTAFPLVTRALDVPAGATFGDSVTYNGFALRLIRDYDPGFQQDRSVVSTLAGAETTKDDNVVKRALRLTTAATP</sequence>
<proteinExistence type="predicted"/>
<accession>A0A0F0H5P8</accession>
<dbReference type="PATRIC" id="fig|68170.10.peg.3908"/>
<protein>
    <recommendedName>
        <fullName evidence="3">P22 coat protein-protein 5 domain protein</fullName>
    </recommendedName>
</protein>
<name>A0A0F0H5P8_LENAE</name>
<evidence type="ECO:0008006" key="3">
    <source>
        <dbReference type="Google" id="ProtNLM"/>
    </source>
</evidence>
<comment type="caution">
    <text evidence="1">The sequence shown here is derived from an EMBL/GenBank/DDBJ whole genome shotgun (WGS) entry which is preliminary data.</text>
</comment>
<dbReference type="EMBL" id="JYJG01000095">
    <property type="protein sequence ID" value="KJK48918.1"/>
    <property type="molecule type" value="Genomic_DNA"/>
</dbReference>
<evidence type="ECO:0000313" key="1">
    <source>
        <dbReference type="EMBL" id="KJK48918.1"/>
    </source>
</evidence>
<dbReference type="Proteomes" id="UP000033393">
    <property type="component" value="Unassembled WGS sequence"/>
</dbReference>
<gene>
    <name evidence="1" type="ORF">UK23_15445</name>
</gene>